<organism evidence="3 4">
    <name type="scientific">Sporolactobacillus terrae</name>
    <dbReference type="NCBI Taxonomy" id="269673"/>
    <lineage>
        <taxon>Bacteria</taxon>
        <taxon>Bacillati</taxon>
        <taxon>Bacillota</taxon>
        <taxon>Bacilli</taxon>
        <taxon>Bacillales</taxon>
        <taxon>Sporolactobacillaceae</taxon>
        <taxon>Sporolactobacillus</taxon>
    </lineage>
</organism>
<gene>
    <name evidence="3" type="ORF">C0674_02600</name>
</gene>
<dbReference type="PANTHER" id="PTHR34976">
    <property type="entry name" value="RIBONUCLEASE YQCG-RELATED"/>
    <property type="match status" value="1"/>
</dbReference>
<dbReference type="Pfam" id="PF04740">
    <property type="entry name" value="LXG"/>
    <property type="match status" value="1"/>
</dbReference>
<sequence>MRVNIGGSSSAGDTQTYDAESLITAAKAHAKHYQTLRDQFHNLRTAFQQIAGLGPEFQGKGADAIKHFYSGQINVVDAWLRLIDKKIAYFQGVSGSIEDKNLGGGTEIHVPFLNEELSMSYARSKEMVREQRDDIAKILSNISDLVPINVFSNYDVDHALDAADKKRAQTTRDVQDLDQSLTNEYRQISEDLPHIQALYEALIHVTRQGADVQPMHFNATAYHDSKIYQVQDEMQKETQKYLEIKAQQEQARHVSKKDTQPVNPLLANATKAAIMDQEIQYGLRDGAKDAVKDTVLGLWESATHPVETLKGTWHAATHPIQTANLIKNALVQSFDKEMVHGKAYTRSRWVTYAITTLATSIVGTKGVDKISKVAKAGKVGEAASKARNTIKTTRTKSTAWVNQKLDQWSSPPLPRTQFADGPVPYNVIDSKRLRNKLDQLPDRTAPLPNQNDQVRDLIQQASAKKVDGLKSSEKTSQSSIVPKLSNLSLDEQIKLADQYKQKAPIEIPDDAKIKAQSKSTGYEQISYKWSEDHYKYEARWHTRTPGAPKNQGNTWVIQRTVPGNGSNKPRTFFKIDVDEWIAATEWYAAISARKANKATKDQINLLNKGHWKG</sequence>
<dbReference type="PANTHER" id="PTHR34976:SF2">
    <property type="entry name" value="TYPE VII SECRETION SYSTEM PROTEIN ESSD"/>
    <property type="match status" value="1"/>
</dbReference>
<dbReference type="PROSITE" id="PS51756">
    <property type="entry name" value="LXG"/>
    <property type="match status" value="1"/>
</dbReference>
<proteinExistence type="inferred from homology"/>
<accession>A0ABX5Q4M7</accession>
<feature type="domain" description="LXG" evidence="2">
    <location>
        <begin position="13"/>
        <end position="248"/>
    </location>
</feature>
<name>A0ABX5Q4M7_9BACL</name>
<protein>
    <recommendedName>
        <fullName evidence="2">LXG domain-containing protein</fullName>
    </recommendedName>
</protein>
<dbReference type="Proteomes" id="UP000285882">
    <property type="component" value="Chromosome"/>
</dbReference>
<reference evidence="3 4" key="1">
    <citation type="submission" date="2018-01" db="EMBL/GenBank/DDBJ databases">
        <title>Complete genome sequencing of Sporolactobacillus terrae DLG3.</title>
        <authorList>
            <person name="Nam Y.-D."/>
            <person name="Kang J."/>
            <person name="Chung W.-H."/>
        </authorList>
    </citation>
    <scope>NUCLEOTIDE SEQUENCE [LARGE SCALE GENOMIC DNA]</scope>
    <source>
        <strain evidence="3 4">DLG3</strain>
    </source>
</reference>
<dbReference type="EMBL" id="CP025688">
    <property type="protein sequence ID" value="QAA21597.1"/>
    <property type="molecule type" value="Genomic_DNA"/>
</dbReference>
<evidence type="ECO:0000313" key="4">
    <source>
        <dbReference type="Proteomes" id="UP000285882"/>
    </source>
</evidence>
<comment type="similarity">
    <text evidence="1">In the N-terminal section; belongs to the LXG family.</text>
</comment>
<dbReference type="InterPro" id="IPR006829">
    <property type="entry name" value="LXG_dom"/>
</dbReference>
<evidence type="ECO:0000256" key="1">
    <source>
        <dbReference type="ARBA" id="ARBA00034117"/>
    </source>
</evidence>
<dbReference type="InterPro" id="IPR051768">
    <property type="entry name" value="Bact_secretion_toxin"/>
</dbReference>
<keyword evidence="4" id="KW-1185">Reference proteome</keyword>
<evidence type="ECO:0000259" key="2">
    <source>
        <dbReference type="PROSITE" id="PS51756"/>
    </source>
</evidence>
<dbReference type="RefSeq" id="WP_128166088.1">
    <property type="nucleotide sequence ID" value="NZ_CP025688.1"/>
</dbReference>
<evidence type="ECO:0000313" key="3">
    <source>
        <dbReference type="EMBL" id="QAA21597.1"/>
    </source>
</evidence>